<dbReference type="Proteomes" id="UP000533429">
    <property type="component" value="Unassembled WGS sequence"/>
</dbReference>
<accession>A0A850R7F8</accession>
<organism evidence="1 2">
    <name type="scientific">Photobacterium damselae subsp. damselae</name>
    <name type="common">Listonella damsela</name>
    <dbReference type="NCBI Taxonomy" id="85581"/>
    <lineage>
        <taxon>Bacteria</taxon>
        <taxon>Pseudomonadati</taxon>
        <taxon>Pseudomonadota</taxon>
        <taxon>Gammaproteobacteria</taxon>
        <taxon>Vibrionales</taxon>
        <taxon>Vibrionaceae</taxon>
        <taxon>Photobacterium</taxon>
    </lineage>
</organism>
<comment type="caution">
    <text evidence="1">The sequence shown here is derived from an EMBL/GenBank/DDBJ whole genome shotgun (WGS) entry which is preliminary data.</text>
</comment>
<proteinExistence type="predicted"/>
<dbReference type="SUPFAM" id="SSF52172">
    <property type="entry name" value="CheY-like"/>
    <property type="match status" value="1"/>
</dbReference>
<dbReference type="AlphaFoldDB" id="A0A850R7F8"/>
<dbReference type="EMBL" id="JABXOR010001571">
    <property type="protein sequence ID" value="NVP03329.1"/>
    <property type="molecule type" value="Genomic_DNA"/>
</dbReference>
<name>A0A850R7F8_PHODD</name>
<evidence type="ECO:0008006" key="3">
    <source>
        <dbReference type="Google" id="ProtNLM"/>
    </source>
</evidence>
<evidence type="ECO:0000313" key="2">
    <source>
        <dbReference type="Proteomes" id="UP000533429"/>
    </source>
</evidence>
<protein>
    <recommendedName>
        <fullName evidence="3">Response regulator</fullName>
    </recommendedName>
</protein>
<evidence type="ECO:0000313" key="1">
    <source>
        <dbReference type="EMBL" id="NVP03329.1"/>
    </source>
</evidence>
<feature type="non-terminal residue" evidence="1">
    <location>
        <position position="1"/>
    </location>
</feature>
<gene>
    <name evidence="1" type="ORF">HWA77_24300</name>
</gene>
<dbReference type="InterPro" id="IPR011006">
    <property type="entry name" value="CheY-like_superfamily"/>
</dbReference>
<sequence>TDFHLDRGQTGLEVLQQCRLRLGQEFAGVVISADRTTAIQERVKTQGFAYLSKPVKPLKLRALLNQITQQQKKPRLSEPV</sequence>
<reference evidence="1 2" key="1">
    <citation type="submission" date="2020-06" db="EMBL/GenBank/DDBJ databases">
        <title>Photobacterium damselae subsp. damselae comparative genomics.</title>
        <authorList>
            <person name="Osorio C.R."/>
        </authorList>
    </citation>
    <scope>NUCLEOTIDE SEQUENCE [LARGE SCALE GENOMIC DNA]</scope>
    <source>
        <strain evidence="1 2">TW250/03</strain>
    </source>
</reference>
<dbReference type="Gene3D" id="3.40.50.2300">
    <property type="match status" value="1"/>
</dbReference>